<reference evidence="2 3" key="1">
    <citation type="submission" date="2011-10" db="EMBL/GenBank/DDBJ databases">
        <title>The Genome Sequence of Fusobacterium sp. 4_1_13.</title>
        <authorList>
            <consortium name="The Broad Institute Genome Sequencing Platform"/>
            <person name="Earl A."/>
            <person name="Ward D."/>
            <person name="Feldgarden M."/>
            <person name="Gevers D."/>
            <person name="Strauss J."/>
            <person name="Ambrose C."/>
            <person name="Allen-Vercoe E."/>
            <person name="Young S.K."/>
            <person name="Zeng Q."/>
            <person name="Gargeya S."/>
            <person name="Fitzgerald M."/>
            <person name="Haas B."/>
            <person name="Abouelleil A."/>
            <person name="Alvarado L."/>
            <person name="Arachchi H.M."/>
            <person name="Berlin A."/>
            <person name="Brown A."/>
            <person name="Chapman S.B."/>
            <person name="Chen Z."/>
            <person name="Dunbar C."/>
            <person name="Freedman E."/>
            <person name="Gearin G."/>
            <person name="Goldberg J."/>
            <person name="Griggs A."/>
            <person name="Gujja S."/>
            <person name="Heiman D."/>
            <person name="Howarth C."/>
            <person name="Larson L."/>
            <person name="Lui A."/>
            <person name="MacDonald P.J."/>
            <person name="Montmayeur A."/>
            <person name="Murphy C."/>
            <person name="Neiman D."/>
            <person name="Pearson M."/>
            <person name="Priest M."/>
            <person name="Roberts A."/>
            <person name="Saif S."/>
            <person name="Shea T."/>
            <person name="Shenoy N."/>
            <person name="Sisk P."/>
            <person name="Stolte C."/>
            <person name="Sykes S."/>
            <person name="Wortman J."/>
            <person name="Nusbaum C."/>
            <person name="Birren B."/>
        </authorList>
    </citation>
    <scope>NUCLEOTIDE SEQUENCE [LARGE SCALE GENOMIC DNA]</scope>
    <source>
        <strain evidence="2 3">4_1_13</strain>
    </source>
</reference>
<dbReference type="AlphaFoldDB" id="A0A0M1VTV2"/>
<feature type="domain" description="WGR" evidence="1">
    <location>
        <begin position="1"/>
        <end position="78"/>
    </location>
</feature>
<dbReference type="Gene3D" id="2.20.140.10">
    <property type="entry name" value="WGR domain"/>
    <property type="match status" value="1"/>
</dbReference>
<dbReference type="InterPro" id="IPR050458">
    <property type="entry name" value="LolB"/>
</dbReference>
<dbReference type="PANTHER" id="PTHR30634:SF13">
    <property type="entry name" value="PROTEIN YEHF"/>
    <property type="match status" value="1"/>
</dbReference>
<dbReference type="RefSeq" id="WP_008802717.1">
    <property type="nucleotide sequence ID" value="NZ_KQ235735.1"/>
</dbReference>
<organism evidence="2 3">
    <name type="scientific">Fusobacterium vincentii 4_1_13</name>
    <dbReference type="NCBI Taxonomy" id="469606"/>
    <lineage>
        <taxon>Bacteria</taxon>
        <taxon>Fusobacteriati</taxon>
        <taxon>Fusobacteriota</taxon>
        <taxon>Fusobacteriia</taxon>
        <taxon>Fusobacteriales</taxon>
        <taxon>Fusobacteriaceae</taxon>
        <taxon>Fusobacterium</taxon>
    </lineage>
</organism>
<evidence type="ECO:0000313" key="2">
    <source>
        <dbReference type="EMBL" id="EEO39853.1"/>
    </source>
</evidence>
<dbReference type="PROSITE" id="PS51977">
    <property type="entry name" value="WGR"/>
    <property type="match status" value="1"/>
</dbReference>
<dbReference type="SUPFAM" id="SSF142921">
    <property type="entry name" value="WGR domain-like"/>
    <property type="match status" value="1"/>
</dbReference>
<dbReference type="eggNOG" id="COG4884">
    <property type="taxonomic scope" value="Bacteria"/>
</dbReference>
<dbReference type="Pfam" id="PF05406">
    <property type="entry name" value="WGR"/>
    <property type="match status" value="1"/>
</dbReference>
<proteinExistence type="predicted"/>
<dbReference type="EMBL" id="ACDE02000012">
    <property type="protein sequence ID" value="EEO39853.1"/>
    <property type="molecule type" value="Genomic_DNA"/>
</dbReference>
<name>A0A0M1VTV2_FUSVC</name>
<dbReference type="SMART" id="SM00773">
    <property type="entry name" value="WGR"/>
    <property type="match status" value="1"/>
</dbReference>
<evidence type="ECO:0000313" key="3">
    <source>
        <dbReference type="Proteomes" id="UP000004925"/>
    </source>
</evidence>
<dbReference type="eggNOG" id="COG3831">
    <property type="taxonomic scope" value="Bacteria"/>
</dbReference>
<comment type="caution">
    <text evidence="2">The sequence shown here is derived from an EMBL/GenBank/DDBJ whole genome shotgun (WGS) entry which is preliminary data.</text>
</comment>
<dbReference type="CDD" id="cd07996">
    <property type="entry name" value="WGR_MMR_like"/>
    <property type="match status" value="1"/>
</dbReference>
<accession>A0A0M1VTV2</accession>
<protein>
    <recommendedName>
        <fullName evidence="1">WGR domain-containing protein</fullName>
    </recommendedName>
</protein>
<dbReference type="HOGENOM" id="CLU_095641_0_0_0"/>
<dbReference type="InterPro" id="IPR008893">
    <property type="entry name" value="WGR_domain"/>
</dbReference>
<dbReference type="InterPro" id="IPR036930">
    <property type="entry name" value="WGR_dom_sf"/>
</dbReference>
<dbReference type="PANTHER" id="PTHR30634">
    <property type="entry name" value="OUTER MEMBRANE LOLAB LIPOPROTEIN INSERTION APPARATUS"/>
    <property type="match status" value="1"/>
</dbReference>
<gene>
    <name evidence="2" type="ORF">FSCG_00566</name>
</gene>
<evidence type="ECO:0000259" key="1">
    <source>
        <dbReference type="PROSITE" id="PS51977"/>
    </source>
</evidence>
<sequence length="252" mass="30069">MIQALHFKNEKSDKFWFVETLDSEMMVNYGKTGTTGKYEIKEFDTNEDCEKEALKLINSKRKKGYEEFPEFDRNNRCYFDDEEYGLNSLTSHPTFRKYFLDNFYYDCGDEEAPFGSDEGHDAFYELEESVRKKKKINFFDFPRVIIEEIWEMNYLTPDLKQADEELKAQAKLSFNGLPGEQIILQSDQVILAVTFGQVKITGRIDENLLELALKSLNRIDRLNRLIWNWNKKEPTYYIETMRKDLQKYKEDF</sequence>
<dbReference type="InterPro" id="IPR049809">
    <property type="entry name" value="YehF/YfeS-like_WGR"/>
</dbReference>
<dbReference type="Proteomes" id="UP000004925">
    <property type="component" value="Unassembled WGS sequence"/>
</dbReference>